<feature type="compositionally biased region" description="Low complexity" evidence="4">
    <location>
        <begin position="45"/>
        <end position="60"/>
    </location>
</feature>
<evidence type="ECO:0000313" key="7">
    <source>
        <dbReference type="Proteomes" id="UP000235786"/>
    </source>
</evidence>
<evidence type="ECO:0000313" key="6">
    <source>
        <dbReference type="EMBL" id="PMD31845.1"/>
    </source>
</evidence>
<evidence type="ECO:0000256" key="2">
    <source>
        <dbReference type="ARBA" id="ARBA00022679"/>
    </source>
</evidence>
<dbReference type="OrthoDB" id="1606438at2759"/>
<dbReference type="InterPro" id="IPR016461">
    <property type="entry name" value="COMT-like"/>
</dbReference>
<reference evidence="6 7" key="1">
    <citation type="submission" date="2016-04" db="EMBL/GenBank/DDBJ databases">
        <title>A degradative enzymes factory behind the ericoid mycorrhizal symbiosis.</title>
        <authorList>
            <consortium name="DOE Joint Genome Institute"/>
            <person name="Martino E."/>
            <person name="Morin E."/>
            <person name="Grelet G."/>
            <person name="Kuo A."/>
            <person name="Kohler A."/>
            <person name="Daghino S."/>
            <person name="Barry K."/>
            <person name="Choi C."/>
            <person name="Cichocki N."/>
            <person name="Clum A."/>
            <person name="Copeland A."/>
            <person name="Hainaut M."/>
            <person name="Haridas S."/>
            <person name="Labutti K."/>
            <person name="Lindquist E."/>
            <person name="Lipzen A."/>
            <person name="Khouja H.-R."/>
            <person name="Murat C."/>
            <person name="Ohm R."/>
            <person name="Olson A."/>
            <person name="Spatafora J."/>
            <person name="Veneault-Fourrey C."/>
            <person name="Henrissat B."/>
            <person name="Grigoriev I."/>
            <person name="Martin F."/>
            <person name="Perotto S."/>
        </authorList>
    </citation>
    <scope>NUCLEOTIDE SEQUENCE [LARGE SCALE GENOMIC DNA]</scope>
    <source>
        <strain evidence="6 7">F</strain>
    </source>
</reference>
<dbReference type="SUPFAM" id="SSF53335">
    <property type="entry name" value="S-adenosyl-L-methionine-dependent methyltransferases"/>
    <property type="match status" value="1"/>
</dbReference>
<dbReference type="SUPFAM" id="SSF46785">
    <property type="entry name" value="Winged helix' DNA-binding domain"/>
    <property type="match status" value="1"/>
</dbReference>
<dbReference type="Gene3D" id="1.10.10.10">
    <property type="entry name" value="Winged helix-like DNA-binding domain superfamily/Winged helix DNA-binding domain"/>
    <property type="match status" value="1"/>
</dbReference>
<dbReference type="AlphaFoldDB" id="A0A2J6R004"/>
<dbReference type="Proteomes" id="UP000235786">
    <property type="component" value="Unassembled WGS sequence"/>
</dbReference>
<sequence length="485" mass="53418">MVKLRLIGNRLGLGSLHIPFARARNARLEESKRHSSTAPQIVKESSLQAPSSPAPRSAASTSKLIQLAQIISRETEKLDNYIKANGLPEPSFDVDAPSSFPKVSGELNHSREEVMRATKELGELIAGPSESVRWMAWDHNNSLSLHAIYHYKLAKLVPLETPVPFSVLASKTGLSELNVRRFLRHAMTNRIFCEPSPGLVAHTAASRVLATDEAMDHWVGWCVEDMWPAASQTIAALKEHPPADDMKQTGFCKANGTTNIEPMFSTLEKTNRLPRFSGAMESLLGGEGYELSYLVHGYDWASLNASSATIVDLGGSHGHSKTCPPPSPPRNPSPLTSPPRITFQAHNFMAPQPVKGADLYLFRWILHNYADKSATQILRSLIPALKKGARVLINDYCLPEEGKEIAAGEERVLRTMDLVMLTLLNAQERSERDFRALFEGADSRFRFVGVKRLEGYRMSVLEAVWEGEDFGGEGGGGREAVKASL</sequence>
<proteinExistence type="predicted"/>
<evidence type="ECO:0000256" key="3">
    <source>
        <dbReference type="ARBA" id="ARBA00022691"/>
    </source>
</evidence>
<dbReference type="InterPro" id="IPR036388">
    <property type="entry name" value="WH-like_DNA-bd_sf"/>
</dbReference>
<dbReference type="PANTHER" id="PTHR43712">
    <property type="entry name" value="PUTATIVE (AFU_ORTHOLOGUE AFUA_4G14580)-RELATED"/>
    <property type="match status" value="1"/>
</dbReference>
<feature type="region of interest" description="Disordered" evidence="4">
    <location>
        <begin position="29"/>
        <end position="60"/>
    </location>
</feature>
<dbReference type="EMBL" id="KZ613961">
    <property type="protein sequence ID" value="PMD31845.1"/>
    <property type="molecule type" value="Genomic_DNA"/>
</dbReference>
<dbReference type="PANTHER" id="PTHR43712:SF16">
    <property type="entry name" value="O-METHYLTRANSFERASE ELCB"/>
    <property type="match status" value="1"/>
</dbReference>
<dbReference type="InterPro" id="IPR001077">
    <property type="entry name" value="COMT_C"/>
</dbReference>
<dbReference type="PROSITE" id="PS51683">
    <property type="entry name" value="SAM_OMT_II"/>
    <property type="match status" value="1"/>
</dbReference>
<evidence type="ECO:0000256" key="4">
    <source>
        <dbReference type="SAM" id="MobiDB-lite"/>
    </source>
</evidence>
<dbReference type="GO" id="GO:0032259">
    <property type="term" value="P:methylation"/>
    <property type="evidence" value="ECO:0007669"/>
    <property type="project" value="UniProtKB-KW"/>
</dbReference>
<organism evidence="6 7">
    <name type="scientific">Hyaloscypha variabilis (strain UAMH 11265 / GT02V1 / F)</name>
    <name type="common">Meliniomyces variabilis</name>
    <dbReference type="NCBI Taxonomy" id="1149755"/>
    <lineage>
        <taxon>Eukaryota</taxon>
        <taxon>Fungi</taxon>
        <taxon>Dikarya</taxon>
        <taxon>Ascomycota</taxon>
        <taxon>Pezizomycotina</taxon>
        <taxon>Leotiomycetes</taxon>
        <taxon>Helotiales</taxon>
        <taxon>Hyaloscyphaceae</taxon>
        <taxon>Hyaloscypha</taxon>
        <taxon>Hyaloscypha variabilis</taxon>
    </lineage>
</organism>
<keyword evidence="1 6" id="KW-0489">Methyltransferase</keyword>
<keyword evidence="3" id="KW-0949">S-adenosyl-L-methionine</keyword>
<gene>
    <name evidence="6" type="ORF">L207DRAFT_536803</name>
</gene>
<feature type="compositionally biased region" description="Pro residues" evidence="4">
    <location>
        <begin position="323"/>
        <end position="337"/>
    </location>
</feature>
<feature type="domain" description="O-methyltransferase C-terminal" evidence="5">
    <location>
        <begin position="339"/>
        <end position="441"/>
    </location>
</feature>
<dbReference type="Gene3D" id="3.40.50.150">
    <property type="entry name" value="Vaccinia Virus protein VP39"/>
    <property type="match status" value="2"/>
</dbReference>
<protein>
    <submittedName>
        <fullName evidence="6">S-adenosyl-L-methionine-dependent methyltransferase</fullName>
    </submittedName>
</protein>
<accession>A0A2J6R004</accession>
<evidence type="ECO:0000259" key="5">
    <source>
        <dbReference type="Pfam" id="PF00891"/>
    </source>
</evidence>
<dbReference type="Pfam" id="PF00891">
    <property type="entry name" value="Methyltransf_2"/>
    <property type="match status" value="1"/>
</dbReference>
<name>A0A2J6R004_HYAVF</name>
<dbReference type="InterPro" id="IPR029063">
    <property type="entry name" value="SAM-dependent_MTases_sf"/>
</dbReference>
<feature type="region of interest" description="Disordered" evidence="4">
    <location>
        <begin position="314"/>
        <end position="338"/>
    </location>
</feature>
<dbReference type="InterPro" id="IPR036390">
    <property type="entry name" value="WH_DNA-bd_sf"/>
</dbReference>
<keyword evidence="2 6" id="KW-0808">Transferase</keyword>
<evidence type="ECO:0000256" key="1">
    <source>
        <dbReference type="ARBA" id="ARBA00022603"/>
    </source>
</evidence>
<keyword evidence="7" id="KW-1185">Reference proteome</keyword>
<dbReference type="GO" id="GO:0008171">
    <property type="term" value="F:O-methyltransferase activity"/>
    <property type="evidence" value="ECO:0007669"/>
    <property type="project" value="InterPro"/>
</dbReference>